<gene>
    <name evidence="5" type="ORF">METZ01_LOCUS275691</name>
</gene>
<dbReference type="PANTHER" id="PTHR47199:SF2">
    <property type="entry name" value="PHOTOSYSTEM II STABILITY_ASSEMBLY FACTOR HCF136, CHLOROPLASTIC"/>
    <property type="match status" value="1"/>
</dbReference>
<feature type="domain" description="Photosynthesis system II assembly factor Ycf48/Hcf136-like" evidence="4">
    <location>
        <begin position="307"/>
        <end position="367"/>
    </location>
</feature>
<dbReference type="PANTHER" id="PTHR47199">
    <property type="entry name" value="PHOTOSYSTEM II STABILITY/ASSEMBLY FACTOR HCF136, CHLOROPLASTIC"/>
    <property type="match status" value="1"/>
</dbReference>
<evidence type="ECO:0000256" key="2">
    <source>
        <dbReference type="ARBA" id="ARBA00023276"/>
    </source>
</evidence>
<evidence type="ECO:0000259" key="4">
    <source>
        <dbReference type="Pfam" id="PF14870"/>
    </source>
</evidence>
<keyword evidence="1" id="KW-0602">Photosynthesis</keyword>
<keyword evidence="2" id="KW-0604">Photosystem II</keyword>
<name>A0A382KIM5_9ZZZZ</name>
<dbReference type="GO" id="GO:0015979">
    <property type="term" value="P:photosynthesis"/>
    <property type="evidence" value="ECO:0007669"/>
    <property type="project" value="UniProtKB-KW"/>
</dbReference>
<dbReference type="SUPFAM" id="SSF110296">
    <property type="entry name" value="Oligoxyloglucan reducing end-specific cellobiohydrolase"/>
    <property type="match status" value="2"/>
</dbReference>
<dbReference type="InterPro" id="IPR015943">
    <property type="entry name" value="WD40/YVTN_repeat-like_dom_sf"/>
</dbReference>
<dbReference type="EMBL" id="UINC01080155">
    <property type="protein sequence ID" value="SVC22837.1"/>
    <property type="molecule type" value="Genomic_DNA"/>
</dbReference>
<dbReference type="AlphaFoldDB" id="A0A382KIM5"/>
<feature type="compositionally biased region" description="Polar residues" evidence="3">
    <location>
        <begin position="1"/>
        <end position="12"/>
    </location>
</feature>
<dbReference type="GO" id="GO:0009523">
    <property type="term" value="C:photosystem II"/>
    <property type="evidence" value="ECO:0007669"/>
    <property type="project" value="UniProtKB-KW"/>
</dbReference>
<feature type="region of interest" description="Disordered" evidence="3">
    <location>
        <begin position="1"/>
        <end position="38"/>
    </location>
</feature>
<reference evidence="5" key="1">
    <citation type="submission" date="2018-05" db="EMBL/GenBank/DDBJ databases">
        <authorList>
            <person name="Lanie J.A."/>
            <person name="Ng W.-L."/>
            <person name="Kazmierczak K.M."/>
            <person name="Andrzejewski T.M."/>
            <person name="Davidsen T.M."/>
            <person name="Wayne K.J."/>
            <person name="Tettelin H."/>
            <person name="Glass J.I."/>
            <person name="Rusch D."/>
            <person name="Podicherti R."/>
            <person name="Tsui H.-C.T."/>
            <person name="Winkler M.E."/>
        </authorList>
    </citation>
    <scope>NUCLEOTIDE SEQUENCE</scope>
</reference>
<dbReference type="Gene3D" id="2.130.10.10">
    <property type="entry name" value="YVTN repeat-like/Quinoprotein amine dehydrogenase"/>
    <property type="match status" value="1"/>
</dbReference>
<evidence type="ECO:0000313" key="5">
    <source>
        <dbReference type="EMBL" id="SVC22837.1"/>
    </source>
</evidence>
<evidence type="ECO:0000256" key="1">
    <source>
        <dbReference type="ARBA" id="ARBA00022531"/>
    </source>
</evidence>
<feature type="non-terminal residue" evidence="5">
    <location>
        <position position="1"/>
    </location>
</feature>
<dbReference type="Pfam" id="PF14870">
    <property type="entry name" value="PSII_BNR"/>
    <property type="match status" value="3"/>
</dbReference>
<feature type="domain" description="Photosynthesis system II assembly factor Ycf48/Hcf136-like" evidence="4">
    <location>
        <begin position="210"/>
        <end position="296"/>
    </location>
</feature>
<accession>A0A382KIM5</accession>
<feature type="domain" description="Photosynthesis system II assembly factor Ycf48/Hcf136-like" evidence="4">
    <location>
        <begin position="48"/>
        <end position="123"/>
    </location>
</feature>
<dbReference type="InterPro" id="IPR028203">
    <property type="entry name" value="PSII_CF48-like_dom"/>
</dbReference>
<sequence length="388" mass="43024">KANETAEPTTQNREIRNERIGSGRPRGGRRGRGFGRGGGAARFVKTAHFLNDQTGWVVGNDAHIHHTTNGGQTWERQLGSRSLDNLRDVLFLSGQQGWVAGENGFLIETQDGGKTWQTLQIGTQQTLVGVHFPSLDPKWGWSMQRDGTVLYTTDGIKWSSGQTPMRPPVYEEDFPIPFAINDVAFGKFSEGWAVGRDGQIIHNQDGGPIWAAQRTSTNTNLINVEMRFAPLGWAVGNAGIVQRTINGGEYWRHHETDTGYSLNAVSFVTKRKGWAVGRYGIVLRTTDGGFEWEAIPSNVTQELYSICVLSEQEIYAVGAAGTIIHSMDGGDTWEQEHTDIANDLYAIVKAENNNELWIVGQWGVILRRELDAIQMSIRKTGEIPEDKS</sequence>
<evidence type="ECO:0000256" key="3">
    <source>
        <dbReference type="SAM" id="MobiDB-lite"/>
    </source>
</evidence>
<proteinExistence type="predicted"/>
<organism evidence="5">
    <name type="scientific">marine metagenome</name>
    <dbReference type="NCBI Taxonomy" id="408172"/>
    <lineage>
        <taxon>unclassified sequences</taxon>
        <taxon>metagenomes</taxon>
        <taxon>ecological metagenomes</taxon>
    </lineage>
</organism>
<protein>
    <recommendedName>
        <fullName evidence="4">Photosynthesis system II assembly factor Ycf48/Hcf136-like domain-containing protein</fullName>
    </recommendedName>
</protein>